<evidence type="ECO:0000313" key="4">
    <source>
        <dbReference type="EMBL" id="KKL89675.1"/>
    </source>
</evidence>
<accession>A0A0F9I783</accession>
<dbReference type="PANTHER" id="PTHR11104:SF0">
    <property type="entry name" value="SPBETA PROPHAGE-DERIVED AMINOGLYCOSIDE N(3')-ACETYLTRANSFERASE-LIKE PROTEIN YOKD"/>
    <property type="match status" value="1"/>
</dbReference>
<dbReference type="SUPFAM" id="SSF110710">
    <property type="entry name" value="TTHA0583/YokD-like"/>
    <property type="match status" value="1"/>
</dbReference>
<sequence>MKDELITDLKNIGVKSGDTLNLKVSMRSMGNYRAEDLIRACLKVVGERGTLVAESFVESYHISMLKEHEVISGRWTPSYAGAFANAMIFYPGSVRSTHPLQKFTAVGFRAMDLTLNHTPDSYAYDVLKVMAETGGKNLSIGSKVVGVGTTHVAIGMLGLKQVIPKEGIYYDDGKLFMRDWAGGCAEGFGNFRYYSKRGKIGNANSFLTDMRTTLNLELGTLKADPTYFMCGKCINCRYSWEFSTGRFKKILLPLFRTYNRLK</sequence>
<evidence type="ECO:0008006" key="5">
    <source>
        <dbReference type="Google" id="ProtNLM"/>
    </source>
</evidence>
<name>A0A0F9I783_9ZZZZ</name>
<dbReference type="AlphaFoldDB" id="A0A0F9I783"/>
<dbReference type="GO" id="GO:0046677">
    <property type="term" value="P:response to antibiotic"/>
    <property type="evidence" value="ECO:0007669"/>
    <property type="project" value="InterPro"/>
</dbReference>
<dbReference type="EMBL" id="LAZR01020220">
    <property type="protein sequence ID" value="KKL89675.1"/>
    <property type="molecule type" value="Genomic_DNA"/>
</dbReference>
<organism evidence="4">
    <name type="scientific">marine sediment metagenome</name>
    <dbReference type="NCBI Taxonomy" id="412755"/>
    <lineage>
        <taxon>unclassified sequences</taxon>
        <taxon>metagenomes</taxon>
        <taxon>ecological metagenomes</taxon>
    </lineage>
</organism>
<evidence type="ECO:0000256" key="1">
    <source>
        <dbReference type="ARBA" id="ARBA00006383"/>
    </source>
</evidence>
<dbReference type="InterPro" id="IPR028345">
    <property type="entry name" value="Antibiotic_NAT-like"/>
</dbReference>
<reference evidence="4" key="1">
    <citation type="journal article" date="2015" name="Nature">
        <title>Complex archaea that bridge the gap between prokaryotes and eukaryotes.</title>
        <authorList>
            <person name="Spang A."/>
            <person name="Saw J.H."/>
            <person name="Jorgensen S.L."/>
            <person name="Zaremba-Niedzwiedzka K."/>
            <person name="Martijn J."/>
            <person name="Lind A.E."/>
            <person name="van Eijk R."/>
            <person name="Schleper C."/>
            <person name="Guy L."/>
            <person name="Ettema T.J."/>
        </authorList>
    </citation>
    <scope>NUCLEOTIDE SEQUENCE</scope>
</reference>
<evidence type="ECO:0000256" key="3">
    <source>
        <dbReference type="ARBA" id="ARBA00023315"/>
    </source>
</evidence>
<keyword evidence="2" id="KW-0808">Transferase</keyword>
<dbReference type="GO" id="GO:0008080">
    <property type="term" value="F:N-acetyltransferase activity"/>
    <property type="evidence" value="ECO:0007669"/>
    <property type="project" value="InterPro"/>
</dbReference>
<proteinExistence type="inferred from homology"/>
<dbReference type="Pfam" id="PF02522">
    <property type="entry name" value="Antibiotic_NAT"/>
    <property type="match status" value="1"/>
</dbReference>
<comment type="similarity">
    <text evidence="1">Belongs to the antibiotic N-acetyltransferase family.</text>
</comment>
<keyword evidence="3" id="KW-0012">Acyltransferase</keyword>
<evidence type="ECO:0000256" key="2">
    <source>
        <dbReference type="ARBA" id="ARBA00022679"/>
    </source>
</evidence>
<dbReference type="InterPro" id="IPR003679">
    <property type="entry name" value="Amioglycoside_AcTrfase"/>
</dbReference>
<gene>
    <name evidence="4" type="ORF">LCGC14_1912300</name>
</gene>
<dbReference type="PANTHER" id="PTHR11104">
    <property type="entry name" value="AMINOGLYCOSIDE N3-ACETYLTRANSFERASE"/>
    <property type="match status" value="1"/>
</dbReference>
<protein>
    <recommendedName>
        <fullName evidence="5">Aminoglycoside N(3)-acetyltransferase</fullName>
    </recommendedName>
</protein>
<comment type="caution">
    <text evidence="4">The sequence shown here is derived from an EMBL/GenBank/DDBJ whole genome shotgun (WGS) entry which is preliminary data.</text>
</comment>